<dbReference type="Proteomes" id="UP001580346">
    <property type="component" value="Unassembled WGS sequence"/>
</dbReference>
<feature type="transmembrane region" description="Helical" evidence="1">
    <location>
        <begin position="83"/>
        <end position="99"/>
    </location>
</feature>
<evidence type="ECO:0000313" key="2">
    <source>
        <dbReference type="EMBL" id="MFB5269303.1"/>
    </source>
</evidence>
<dbReference type="EMBL" id="JBHHMI010000029">
    <property type="protein sequence ID" value="MFB5269303.1"/>
    <property type="molecule type" value="Genomic_DNA"/>
</dbReference>
<dbReference type="RefSeq" id="WP_375357576.1">
    <property type="nucleotide sequence ID" value="NZ_JBHHMI010000029.1"/>
</dbReference>
<sequence length="234" mass="24965">MMGRTHLCIGTGVVLSIAASTDTPITLPLIVATVIGSLLPDIDEPNSLIVSRSLPKPLLNSIRLLLVALAAIIYFSNSIPAPLATLLPLAVGAIAFIPARSLRNISMILIGVGLLVTGQLSNSWATIIGACLLICAVVPHRGLTHTVYGLVVWSALLYYATYQTLGHMIWIAGGTAYLLHLLADAVTDHGIRPLPPLKYRLRFRLMSTGTRSGSIIEGVCILMTLALVVFAFFM</sequence>
<feature type="transmembrane region" description="Helical" evidence="1">
    <location>
        <begin position="105"/>
        <end position="138"/>
    </location>
</feature>
<accession>A0ABV5AYJ9</accession>
<feature type="transmembrane region" description="Helical" evidence="1">
    <location>
        <begin position="145"/>
        <end position="162"/>
    </location>
</feature>
<keyword evidence="3" id="KW-1185">Reference proteome</keyword>
<dbReference type="InterPro" id="IPR007404">
    <property type="entry name" value="YdjM-like"/>
</dbReference>
<dbReference type="Pfam" id="PF04307">
    <property type="entry name" value="YdjM"/>
    <property type="match status" value="1"/>
</dbReference>
<evidence type="ECO:0000256" key="1">
    <source>
        <dbReference type="SAM" id="Phobius"/>
    </source>
</evidence>
<protein>
    <submittedName>
        <fullName evidence="2">Metal-dependent hydrolase</fullName>
    </submittedName>
</protein>
<evidence type="ECO:0000313" key="3">
    <source>
        <dbReference type="Proteomes" id="UP001580346"/>
    </source>
</evidence>
<proteinExistence type="predicted"/>
<keyword evidence="1" id="KW-0472">Membrane</keyword>
<comment type="caution">
    <text evidence="2">The sequence shown here is derived from an EMBL/GenBank/DDBJ whole genome shotgun (WGS) entry which is preliminary data.</text>
</comment>
<keyword evidence="2" id="KW-0378">Hydrolase</keyword>
<keyword evidence="1" id="KW-0812">Transmembrane</keyword>
<keyword evidence="1" id="KW-1133">Transmembrane helix</keyword>
<reference evidence="2 3" key="1">
    <citation type="submission" date="2024-09" db="EMBL/GenBank/DDBJ databases">
        <title>Paenibacillus zeirhizospherea sp. nov., isolated from surface of the maize (Zea mays) roots in a horticulture field, Hungary.</title>
        <authorList>
            <person name="Marton D."/>
            <person name="Farkas M."/>
            <person name="Bedics A."/>
            <person name="Toth E."/>
            <person name="Tancsics A."/>
            <person name="Boka K."/>
            <person name="Maroti G."/>
            <person name="Kriszt B."/>
            <person name="Cserhati M."/>
        </authorList>
    </citation>
    <scope>NUCLEOTIDE SEQUENCE [LARGE SCALE GENOMIC DNA]</scope>
    <source>
        <strain evidence="2 3">KCTC 33519</strain>
    </source>
</reference>
<name>A0ABV5AYJ9_9BACL</name>
<dbReference type="GO" id="GO:0016787">
    <property type="term" value="F:hydrolase activity"/>
    <property type="evidence" value="ECO:0007669"/>
    <property type="project" value="UniProtKB-KW"/>
</dbReference>
<gene>
    <name evidence="2" type="ORF">ACE41H_21310</name>
</gene>
<feature type="transmembrane region" description="Helical" evidence="1">
    <location>
        <begin position="212"/>
        <end position="233"/>
    </location>
</feature>
<organism evidence="2 3">
    <name type="scientific">Paenibacillus enshidis</name>
    <dbReference type="NCBI Taxonomy" id="1458439"/>
    <lineage>
        <taxon>Bacteria</taxon>
        <taxon>Bacillati</taxon>
        <taxon>Bacillota</taxon>
        <taxon>Bacilli</taxon>
        <taxon>Bacillales</taxon>
        <taxon>Paenibacillaceae</taxon>
        <taxon>Paenibacillus</taxon>
    </lineage>
</organism>